<comment type="caution">
    <text evidence="3">The sequence shown here is derived from an EMBL/GenBank/DDBJ whole genome shotgun (WGS) entry which is preliminary data.</text>
</comment>
<accession>A0AAD5WEP7</accession>
<evidence type="ECO:0000313" key="2">
    <source>
        <dbReference type="EMBL" id="KAJ1367512.1"/>
    </source>
</evidence>
<keyword evidence="4" id="KW-1185">Reference proteome</keyword>
<feature type="compositionally biased region" description="Low complexity" evidence="1">
    <location>
        <begin position="109"/>
        <end position="120"/>
    </location>
</feature>
<evidence type="ECO:0000313" key="3">
    <source>
        <dbReference type="EMBL" id="KAJ1367520.1"/>
    </source>
</evidence>
<evidence type="ECO:0000313" key="4">
    <source>
        <dbReference type="Proteomes" id="UP001196413"/>
    </source>
</evidence>
<gene>
    <name evidence="2" type="ORF">KIN20_028442</name>
    <name evidence="3" type="ORF">KIN20_028451</name>
</gene>
<dbReference type="AlphaFoldDB" id="A0AAD5WEP7"/>
<organism evidence="3 4">
    <name type="scientific">Parelaphostrongylus tenuis</name>
    <name type="common">Meningeal worm</name>
    <dbReference type="NCBI Taxonomy" id="148309"/>
    <lineage>
        <taxon>Eukaryota</taxon>
        <taxon>Metazoa</taxon>
        <taxon>Ecdysozoa</taxon>
        <taxon>Nematoda</taxon>
        <taxon>Chromadorea</taxon>
        <taxon>Rhabditida</taxon>
        <taxon>Rhabditina</taxon>
        <taxon>Rhabditomorpha</taxon>
        <taxon>Strongyloidea</taxon>
        <taxon>Metastrongylidae</taxon>
        <taxon>Parelaphostrongylus</taxon>
    </lineage>
</organism>
<reference evidence="3" key="1">
    <citation type="submission" date="2021-06" db="EMBL/GenBank/DDBJ databases">
        <title>Parelaphostrongylus tenuis whole genome reference sequence.</title>
        <authorList>
            <person name="Garwood T.J."/>
            <person name="Larsen P.A."/>
            <person name="Fountain-Jones N.M."/>
            <person name="Garbe J.R."/>
            <person name="Macchietto M.G."/>
            <person name="Kania S.A."/>
            <person name="Gerhold R.W."/>
            <person name="Richards J.E."/>
            <person name="Wolf T.M."/>
        </authorList>
    </citation>
    <scope>NUCLEOTIDE SEQUENCE</scope>
    <source>
        <strain evidence="3">MNPRO001-30</strain>
        <tissue evidence="3">Meninges</tissue>
    </source>
</reference>
<name>A0AAD5WEP7_PARTN</name>
<dbReference type="EMBL" id="JAHQIW010005937">
    <property type="protein sequence ID" value="KAJ1367520.1"/>
    <property type="molecule type" value="Genomic_DNA"/>
</dbReference>
<protein>
    <submittedName>
        <fullName evidence="3">Uncharacterized protein</fullName>
    </submittedName>
</protein>
<sequence length="157" mass="17585">MFVALIYHWLTPTKQGDIVSNDSFPPCSSEDSTRNYATIPTDLADCSTSAKLDECCTAQEAVQDEVVYESNHQEYWCTSAIEELPQELLNVDFPRVRSKAEPSLSRPASESSPEKCSVSSDLAPNQEETQEIDQKCSDEEEYAEHTISVVFCPMFSQ</sequence>
<proteinExistence type="predicted"/>
<feature type="region of interest" description="Disordered" evidence="1">
    <location>
        <begin position="99"/>
        <end position="140"/>
    </location>
</feature>
<dbReference type="EMBL" id="JAHQIW010005936">
    <property type="protein sequence ID" value="KAJ1367512.1"/>
    <property type="molecule type" value="Genomic_DNA"/>
</dbReference>
<evidence type="ECO:0000256" key="1">
    <source>
        <dbReference type="SAM" id="MobiDB-lite"/>
    </source>
</evidence>
<dbReference type="Proteomes" id="UP001196413">
    <property type="component" value="Unassembled WGS sequence"/>
</dbReference>